<feature type="domain" description="Tyrosine specific protein phosphatases" evidence="1">
    <location>
        <begin position="113"/>
        <end position="177"/>
    </location>
</feature>
<dbReference type="Proteomes" id="UP001238179">
    <property type="component" value="Chromosome"/>
</dbReference>
<dbReference type="InterPro" id="IPR016130">
    <property type="entry name" value="Tyr_Pase_AS"/>
</dbReference>
<dbReference type="InterPro" id="IPR026893">
    <property type="entry name" value="Tyr/Ser_Pase_IphP-type"/>
</dbReference>
<keyword evidence="3" id="KW-1185">Reference proteome</keyword>
<dbReference type="GO" id="GO:0004721">
    <property type="term" value="F:phosphoprotein phosphatase activity"/>
    <property type="evidence" value="ECO:0007669"/>
    <property type="project" value="InterPro"/>
</dbReference>
<accession>A0AA48KBV2</accession>
<gene>
    <name evidence="2" type="ORF">METEAL_20520</name>
</gene>
<dbReference type="PROSITE" id="PS50056">
    <property type="entry name" value="TYR_PHOSPHATASE_2"/>
    <property type="match status" value="1"/>
</dbReference>
<evidence type="ECO:0000259" key="1">
    <source>
        <dbReference type="PROSITE" id="PS50056"/>
    </source>
</evidence>
<dbReference type="SUPFAM" id="SSF52799">
    <property type="entry name" value="(Phosphotyrosine protein) phosphatases II"/>
    <property type="match status" value="1"/>
</dbReference>
<organism evidence="2 3">
    <name type="scientific">Mesoterricola silvestris</name>
    <dbReference type="NCBI Taxonomy" id="2927979"/>
    <lineage>
        <taxon>Bacteria</taxon>
        <taxon>Pseudomonadati</taxon>
        <taxon>Acidobacteriota</taxon>
        <taxon>Holophagae</taxon>
        <taxon>Holophagales</taxon>
        <taxon>Holophagaceae</taxon>
        <taxon>Mesoterricola</taxon>
    </lineage>
</organism>
<dbReference type="Gene3D" id="3.90.190.10">
    <property type="entry name" value="Protein tyrosine phosphatase superfamily"/>
    <property type="match status" value="1"/>
</dbReference>
<dbReference type="Pfam" id="PF13350">
    <property type="entry name" value="Y_phosphatase3"/>
    <property type="match status" value="1"/>
</dbReference>
<dbReference type="EMBL" id="AP027080">
    <property type="protein sequence ID" value="BDU72878.1"/>
    <property type="molecule type" value="Genomic_DNA"/>
</dbReference>
<name>A0AA48KBV2_9BACT</name>
<protein>
    <submittedName>
        <fullName evidence="2">Protein-tyrosine-phosphatase</fullName>
    </submittedName>
</protein>
<evidence type="ECO:0000313" key="2">
    <source>
        <dbReference type="EMBL" id="BDU72878.1"/>
    </source>
</evidence>
<dbReference type="AlphaFoldDB" id="A0AA48KBV2"/>
<reference evidence="3" key="1">
    <citation type="journal article" date="2023" name="Int. J. Syst. Evol. Microbiol.">
        <title>Mesoterricola silvestris gen. nov., sp. nov., Mesoterricola sediminis sp. nov., Geothrix oryzae sp. nov., Geothrix edaphica sp. nov., Geothrix rubra sp. nov., and Geothrix limicola sp. nov., six novel members of Acidobacteriota isolated from soils.</title>
        <authorList>
            <person name="Itoh H."/>
            <person name="Sugisawa Y."/>
            <person name="Mise K."/>
            <person name="Xu Z."/>
            <person name="Kuniyasu M."/>
            <person name="Ushijima N."/>
            <person name="Kawano K."/>
            <person name="Kobayashi E."/>
            <person name="Shiratori Y."/>
            <person name="Masuda Y."/>
            <person name="Senoo K."/>
        </authorList>
    </citation>
    <scope>NUCLEOTIDE SEQUENCE [LARGE SCALE GENOMIC DNA]</scope>
    <source>
        <strain evidence="3">W79</strain>
    </source>
</reference>
<dbReference type="InterPro" id="IPR000387">
    <property type="entry name" value="Tyr_Pase_dom"/>
</dbReference>
<dbReference type="InterPro" id="IPR029021">
    <property type="entry name" value="Prot-tyrosine_phosphatase-like"/>
</dbReference>
<dbReference type="RefSeq" id="WP_316415792.1">
    <property type="nucleotide sequence ID" value="NZ_AP027080.1"/>
</dbReference>
<dbReference type="PROSITE" id="PS00383">
    <property type="entry name" value="TYR_PHOSPHATASE_1"/>
    <property type="match status" value="1"/>
</dbReference>
<sequence length="258" mass="28263">MPLDGQTKTPDRHLPLEGVRNFRDLGGYRGHGGRSVAWGRLFRSGRLSGLTDGDRRRVGALGLDLVLDFRQRSECALEPSAWAPGTAPRTENLEIVPGSLDGFFDPDGNARTASFMEALYRVLALEHAEVYRAMFGHILDVPGARVLLHCAAGKDRTGFGSALLLLALGVAREDVMEDYLLTSRFLDVDAEMDTVLAVAPHLLKPPMTREGVRPMFEVRRSYLESALDAMGDVDAYLEGRLGLGPAARGELRERYLGA</sequence>
<evidence type="ECO:0000313" key="3">
    <source>
        <dbReference type="Proteomes" id="UP001238179"/>
    </source>
</evidence>
<dbReference type="KEGG" id="msil:METEAL_20520"/>
<proteinExistence type="predicted"/>